<dbReference type="PRINTS" id="PR00081">
    <property type="entry name" value="GDHRDH"/>
</dbReference>
<evidence type="ECO:0000313" key="5">
    <source>
        <dbReference type="Proteomes" id="UP000298327"/>
    </source>
</evidence>
<gene>
    <name evidence="4" type="ORF">EVG20_g2281</name>
</gene>
<dbReference type="PRINTS" id="PR00080">
    <property type="entry name" value="SDRFAMILY"/>
</dbReference>
<dbReference type="SUPFAM" id="SSF51735">
    <property type="entry name" value="NAD(P)-binding Rossmann-fold domains"/>
    <property type="match status" value="1"/>
</dbReference>
<dbReference type="InterPro" id="IPR051911">
    <property type="entry name" value="SDR_oxidoreductase"/>
</dbReference>
<dbReference type="Proteomes" id="UP000298327">
    <property type="component" value="Unassembled WGS sequence"/>
</dbReference>
<keyword evidence="5" id="KW-1185">Reference proteome</keyword>
<name>A0A4Y9Z7A2_9AGAM</name>
<evidence type="ECO:0008006" key="6">
    <source>
        <dbReference type="Google" id="ProtNLM"/>
    </source>
</evidence>
<dbReference type="PANTHER" id="PTHR43976">
    <property type="entry name" value="SHORT CHAIN DEHYDROGENASE"/>
    <property type="match status" value="1"/>
</dbReference>
<comment type="caution">
    <text evidence="4">The sequence shown here is derived from an EMBL/GenBank/DDBJ whole genome shotgun (WGS) entry which is preliminary data.</text>
</comment>
<protein>
    <recommendedName>
        <fullName evidence="6">NAD(P)-binding protein</fullName>
    </recommendedName>
</protein>
<comment type="similarity">
    <text evidence="1 3">Belongs to the short-chain dehydrogenases/reductases (SDR) family.</text>
</comment>
<dbReference type="Pfam" id="PF00106">
    <property type="entry name" value="adh_short"/>
    <property type="match status" value="1"/>
</dbReference>
<dbReference type="GO" id="GO:0016491">
    <property type="term" value="F:oxidoreductase activity"/>
    <property type="evidence" value="ECO:0007669"/>
    <property type="project" value="UniProtKB-KW"/>
</dbReference>
<evidence type="ECO:0000256" key="1">
    <source>
        <dbReference type="ARBA" id="ARBA00006484"/>
    </source>
</evidence>
<dbReference type="EMBL" id="SEOQ01000085">
    <property type="protein sequence ID" value="TFY70746.1"/>
    <property type="molecule type" value="Genomic_DNA"/>
</dbReference>
<dbReference type="STRING" id="205917.A0A4Y9Z7A2"/>
<evidence type="ECO:0000256" key="3">
    <source>
        <dbReference type="RuleBase" id="RU000363"/>
    </source>
</evidence>
<evidence type="ECO:0000256" key="2">
    <source>
        <dbReference type="ARBA" id="ARBA00023002"/>
    </source>
</evidence>
<sequence>MSNSSRVWFVTGTSSGLGLSLVTEVLVAGERVVATARNPASSKGLVSLQSKYPESQLLVLRLDVTDAPRIKEVFDLAVQHFHRIDVVVNNAGYGVTAEIEATPDKVAREQVETLFWGPVNVTKQVKCMPLSLCGPPFTAICTQALHVFRTVNAPGEGGRVLNISSIGGYSANPTLAYYNAAKFGTCSLYSSSLTFVHSFFISAFSIALEGFTEAFDREMPPAWNIKGIIIEPGAFPTTWRDGDSVPPHPDYPPDAPSVLFRQMTLAYTPIGDLSKAAKAMIKMAGEKNPPARVQLGSDSFGILVHEATKTIKEAEQWQEVAHGTNKDGIDGNKVLEQLRAALR</sequence>
<organism evidence="4 5">
    <name type="scientific">Dentipellis fragilis</name>
    <dbReference type="NCBI Taxonomy" id="205917"/>
    <lineage>
        <taxon>Eukaryota</taxon>
        <taxon>Fungi</taxon>
        <taxon>Dikarya</taxon>
        <taxon>Basidiomycota</taxon>
        <taxon>Agaricomycotina</taxon>
        <taxon>Agaricomycetes</taxon>
        <taxon>Russulales</taxon>
        <taxon>Hericiaceae</taxon>
        <taxon>Dentipellis</taxon>
    </lineage>
</organism>
<keyword evidence="2" id="KW-0560">Oxidoreductase</keyword>
<dbReference type="OrthoDB" id="1274115at2759"/>
<accession>A0A4Y9Z7A2</accession>
<dbReference type="InterPro" id="IPR036291">
    <property type="entry name" value="NAD(P)-bd_dom_sf"/>
</dbReference>
<dbReference type="InterPro" id="IPR002347">
    <property type="entry name" value="SDR_fam"/>
</dbReference>
<proteinExistence type="inferred from homology"/>
<dbReference type="PANTHER" id="PTHR43976:SF16">
    <property type="entry name" value="SHORT-CHAIN DEHYDROGENASE_REDUCTASE FAMILY PROTEIN"/>
    <property type="match status" value="1"/>
</dbReference>
<reference evidence="4 5" key="1">
    <citation type="submission" date="2019-02" db="EMBL/GenBank/DDBJ databases">
        <title>Genome sequencing of the rare red list fungi Dentipellis fragilis.</title>
        <authorList>
            <person name="Buettner E."/>
            <person name="Kellner H."/>
        </authorList>
    </citation>
    <scope>NUCLEOTIDE SEQUENCE [LARGE SCALE GENOMIC DNA]</scope>
    <source>
        <strain evidence="4 5">DSM 105465</strain>
    </source>
</reference>
<dbReference type="Gene3D" id="3.40.50.720">
    <property type="entry name" value="NAD(P)-binding Rossmann-like Domain"/>
    <property type="match status" value="1"/>
</dbReference>
<dbReference type="AlphaFoldDB" id="A0A4Y9Z7A2"/>
<evidence type="ECO:0000313" key="4">
    <source>
        <dbReference type="EMBL" id="TFY70746.1"/>
    </source>
</evidence>